<keyword evidence="3" id="KW-1185">Reference proteome</keyword>
<accession>A0A9D4LPZ3</accession>
<dbReference type="AlphaFoldDB" id="A0A9D4LPZ3"/>
<name>A0A9D4LPZ3_DREPO</name>
<proteinExistence type="predicted"/>
<comment type="caution">
    <text evidence="2">The sequence shown here is derived from an EMBL/GenBank/DDBJ whole genome shotgun (WGS) entry which is preliminary data.</text>
</comment>
<feature type="compositionally biased region" description="Basic residues" evidence="1">
    <location>
        <begin position="106"/>
        <end position="130"/>
    </location>
</feature>
<reference evidence="2" key="1">
    <citation type="journal article" date="2019" name="bioRxiv">
        <title>The Genome of the Zebra Mussel, Dreissena polymorpha: A Resource for Invasive Species Research.</title>
        <authorList>
            <person name="McCartney M.A."/>
            <person name="Auch B."/>
            <person name="Kono T."/>
            <person name="Mallez S."/>
            <person name="Zhang Y."/>
            <person name="Obille A."/>
            <person name="Becker A."/>
            <person name="Abrahante J.E."/>
            <person name="Garbe J."/>
            <person name="Badalamenti J.P."/>
            <person name="Herman A."/>
            <person name="Mangelson H."/>
            <person name="Liachko I."/>
            <person name="Sullivan S."/>
            <person name="Sone E.D."/>
            <person name="Koren S."/>
            <person name="Silverstein K.A.T."/>
            <person name="Beckman K.B."/>
            <person name="Gohl D.M."/>
        </authorList>
    </citation>
    <scope>NUCLEOTIDE SEQUENCE</scope>
    <source>
        <strain evidence="2">Duluth1</strain>
        <tissue evidence="2">Whole animal</tissue>
    </source>
</reference>
<gene>
    <name evidence="2" type="ORF">DPMN_025520</name>
</gene>
<protein>
    <submittedName>
        <fullName evidence="2">Uncharacterized protein</fullName>
    </submittedName>
</protein>
<feature type="compositionally biased region" description="Polar residues" evidence="1">
    <location>
        <begin position="96"/>
        <end position="105"/>
    </location>
</feature>
<evidence type="ECO:0000256" key="1">
    <source>
        <dbReference type="SAM" id="MobiDB-lite"/>
    </source>
</evidence>
<dbReference type="Proteomes" id="UP000828390">
    <property type="component" value="Unassembled WGS sequence"/>
</dbReference>
<organism evidence="2 3">
    <name type="scientific">Dreissena polymorpha</name>
    <name type="common">Zebra mussel</name>
    <name type="synonym">Mytilus polymorpha</name>
    <dbReference type="NCBI Taxonomy" id="45954"/>
    <lineage>
        <taxon>Eukaryota</taxon>
        <taxon>Metazoa</taxon>
        <taxon>Spiralia</taxon>
        <taxon>Lophotrochozoa</taxon>
        <taxon>Mollusca</taxon>
        <taxon>Bivalvia</taxon>
        <taxon>Autobranchia</taxon>
        <taxon>Heteroconchia</taxon>
        <taxon>Euheterodonta</taxon>
        <taxon>Imparidentia</taxon>
        <taxon>Neoheterodontei</taxon>
        <taxon>Myida</taxon>
        <taxon>Dreissenoidea</taxon>
        <taxon>Dreissenidae</taxon>
        <taxon>Dreissena</taxon>
    </lineage>
</organism>
<reference evidence="2" key="2">
    <citation type="submission" date="2020-11" db="EMBL/GenBank/DDBJ databases">
        <authorList>
            <person name="McCartney M.A."/>
            <person name="Auch B."/>
            <person name="Kono T."/>
            <person name="Mallez S."/>
            <person name="Becker A."/>
            <person name="Gohl D.M."/>
            <person name="Silverstein K.A.T."/>
            <person name="Koren S."/>
            <person name="Bechman K.B."/>
            <person name="Herman A."/>
            <person name="Abrahante J.E."/>
            <person name="Garbe J."/>
        </authorList>
    </citation>
    <scope>NUCLEOTIDE SEQUENCE</scope>
    <source>
        <strain evidence="2">Duluth1</strain>
        <tissue evidence="2">Whole animal</tissue>
    </source>
</reference>
<feature type="region of interest" description="Disordered" evidence="1">
    <location>
        <begin position="96"/>
        <end position="130"/>
    </location>
</feature>
<evidence type="ECO:0000313" key="2">
    <source>
        <dbReference type="EMBL" id="KAH3862553.1"/>
    </source>
</evidence>
<sequence>MRMTIGHKQAIRLRPIPDTRTQSKLQYSKVRNLKIKPESTIKLINYIHTSNRGRYNQAVETDIKTFNAEIKRDYSGKKEGTLTVKATKMLWQKYTQRKATQQYRGNSKKKSYMKKEKKITTRMKPWNRSH</sequence>
<dbReference type="EMBL" id="JAIWYP010000002">
    <property type="protein sequence ID" value="KAH3862553.1"/>
    <property type="molecule type" value="Genomic_DNA"/>
</dbReference>
<evidence type="ECO:0000313" key="3">
    <source>
        <dbReference type="Proteomes" id="UP000828390"/>
    </source>
</evidence>